<keyword evidence="5" id="KW-0902">Two-component regulatory system</keyword>
<dbReference type="KEGG" id="xak:KIMC2_17240"/>
<evidence type="ECO:0000256" key="3">
    <source>
        <dbReference type="ARBA" id="ARBA00022679"/>
    </source>
</evidence>
<dbReference type="InterPro" id="IPR011712">
    <property type="entry name" value="Sig_transdc_His_kin_sub3_dim/P"/>
</dbReference>
<dbReference type="SUPFAM" id="SSF55874">
    <property type="entry name" value="ATPase domain of HSP90 chaperone/DNA topoisomerase II/histidine kinase"/>
    <property type="match status" value="1"/>
</dbReference>
<keyword evidence="6" id="KW-1133">Transmembrane helix</keyword>
<keyword evidence="9" id="KW-1185">Reference proteome</keyword>
<feature type="transmembrane region" description="Helical" evidence="6">
    <location>
        <begin position="65"/>
        <end position="89"/>
    </location>
</feature>
<feature type="transmembrane region" description="Helical" evidence="6">
    <location>
        <begin position="36"/>
        <end position="53"/>
    </location>
</feature>
<accession>A0AAU9DK22</accession>
<keyword evidence="4 8" id="KW-0418">Kinase</keyword>
<evidence type="ECO:0000256" key="1">
    <source>
        <dbReference type="ARBA" id="ARBA00000085"/>
    </source>
</evidence>
<dbReference type="GO" id="GO:0046983">
    <property type="term" value="F:protein dimerization activity"/>
    <property type="evidence" value="ECO:0007669"/>
    <property type="project" value="InterPro"/>
</dbReference>
<evidence type="ECO:0000256" key="6">
    <source>
        <dbReference type="SAM" id="Phobius"/>
    </source>
</evidence>
<dbReference type="InterPro" id="IPR036890">
    <property type="entry name" value="HATPase_C_sf"/>
</dbReference>
<dbReference type="CDD" id="cd16917">
    <property type="entry name" value="HATPase_UhpB-NarQ-NarX-like"/>
    <property type="match status" value="1"/>
</dbReference>
<comment type="catalytic activity">
    <reaction evidence="1">
        <text>ATP + protein L-histidine = ADP + protein N-phospho-L-histidine.</text>
        <dbReference type="EC" id="2.7.13.3"/>
    </reaction>
</comment>
<dbReference type="RefSeq" id="WP_317695999.1">
    <property type="nucleotide sequence ID" value="NZ_AP026801.1"/>
</dbReference>
<organism evidence="8 9">
    <name type="scientific">Xylocopilactobacillus apis</name>
    <dbReference type="NCBI Taxonomy" id="2932183"/>
    <lineage>
        <taxon>Bacteria</taxon>
        <taxon>Bacillati</taxon>
        <taxon>Bacillota</taxon>
        <taxon>Bacilli</taxon>
        <taxon>Lactobacillales</taxon>
        <taxon>Lactobacillaceae</taxon>
        <taxon>Xylocopilactobacillus</taxon>
    </lineage>
</organism>
<dbReference type="AlphaFoldDB" id="A0AAU9DK22"/>
<feature type="transmembrane region" description="Helical" evidence="6">
    <location>
        <begin position="133"/>
        <end position="155"/>
    </location>
</feature>
<evidence type="ECO:0000256" key="2">
    <source>
        <dbReference type="ARBA" id="ARBA00012438"/>
    </source>
</evidence>
<keyword evidence="6" id="KW-0812">Transmembrane</keyword>
<dbReference type="PANTHER" id="PTHR24421:SF63">
    <property type="entry name" value="SENSOR HISTIDINE KINASE DESK"/>
    <property type="match status" value="1"/>
</dbReference>
<name>A0AAU9DK22_9LACO</name>
<feature type="domain" description="Signal transduction histidine kinase subgroup 3 dimerisation and phosphoacceptor" evidence="7">
    <location>
        <begin position="175"/>
        <end position="241"/>
    </location>
</feature>
<evidence type="ECO:0000313" key="8">
    <source>
        <dbReference type="EMBL" id="BDR57162.1"/>
    </source>
</evidence>
<evidence type="ECO:0000256" key="5">
    <source>
        <dbReference type="ARBA" id="ARBA00023012"/>
    </source>
</evidence>
<dbReference type="EMBL" id="AP026801">
    <property type="protein sequence ID" value="BDR57162.1"/>
    <property type="molecule type" value="Genomic_DNA"/>
</dbReference>
<dbReference type="Gene3D" id="1.20.5.1930">
    <property type="match status" value="1"/>
</dbReference>
<evidence type="ECO:0000313" key="9">
    <source>
        <dbReference type="Proteomes" id="UP001321804"/>
    </source>
</evidence>
<dbReference type="PANTHER" id="PTHR24421">
    <property type="entry name" value="NITRATE/NITRITE SENSOR PROTEIN NARX-RELATED"/>
    <property type="match status" value="1"/>
</dbReference>
<dbReference type="Gene3D" id="3.30.565.10">
    <property type="entry name" value="Histidine kinase-like ATPase, C-terminal domain"/>
    <property type="match status" value="1"/>
</dbReference>
<sequence>MRKIFSRPDAWMNYIWLVYLPMTMSFYLPVRSWHDVFWLLAIVIFLADYVLVFEKSAWRRFTIPIELLITGAFCVFEMNFYIIIFSGWQLPYTLGHYPKKYFNWFCLVYYLCLGGGIIHLLTIKHNNFDLASVLYMLVFVFFSPMLAYGLSHAWLRRYQLRQDNRRLEAIVRQGERDRIARDLHDTLGQSFSMITVKAELAQKLLVKRPEQVESELSDIAAASRKNLQLVRNIVSDLHQKSLTEVLLEQGKNLAAADLILNTKGESEAAEWPTSVQNHFAEVLPEAITNIIRHAHAHEVQINFAEFKDRYQIIVLDDGRAKDFIRSGSHGITGMESRMSEADGNFEISHGSHGTQVQFEIFKEQQ</sequence>
<keyword evidence="6" id="KW-0472">Membrane</keyword>
<proteinExistence type="predicted"/>
<evidence type="ECO:0000259" key="7">
    <source>
        <dbReference type="Pfam" id="PF07730"/>
    </source>
</evidence>
<dbReference type="GO" id="GO:0016020">
    <property type="term" value="C:membrane"/>
    <property type="evidence" value="ECO:0007669"/>
    <property type="project" value="InterPro"/>
</dbReference>
<gene>
    <name evidence="8" type="primary">hpk6</name>
    <name evidence="8" type="ORF">KIMC2_17240</name>
</gene>
<evidence type="ECO:0000256" key="4">
    <source>
        <dbReference type="ARBA" id="ARBA00022777"/>
    </source>
</evidence>
<keyword evidence="3" id="KW-0808">Transferase</keyword>
<feature type="transmembrane region" description="Helical" evidence="6">
    <location>
        <begin position="101"/>
        <end position="121"/>
    </location>
</feature>
<dbReference type="GO" id="GO:0000155">
    <property type="term" value="F:phosphorelay sensor kinase activity"/>
    <property type="evidence" value="ECO:0007669"/>
    <property type="project" value="InterPro"/>
</dbReference>
<dbReference type="InterPro" id="IPR050482">
    <property type="entry name" value="Sensor_HK_TwoCompSys"/>
</dbReference>
<dbReference type="Proteomes" id="UP001321804">
    <property type="component" value="Chromosome"/>
</dbReference>
<reference evidence="8 9" key="1">
    <citation type="journal article" date="2023" name="Microbiol. Spectr.">
        <title>Symbiosis of Carpenter Bees with Uncharacterized Lactic Acid Bacteria Showing NAD Auxotrophy.</title>
        <authorList>
            <person name="Kawasaki S."/>
            <person name="Ozawa K."/>
            <person name="Mori T."/>
            <person name="Yamamoto A."/>
            <person name="Ito M."/>
            <person name="Ohkuma M."/>
            <person name="Sakamoto M."/>
            <person name="Matsutani M."/>
        </authorList>
    </citation>
    <scope>NUCLEOTIDE SEQUENCE [LARGE SCALE GENOMIC DNA]</scope>
    <source>
        <strain evidence="8 9">KimC2</strain>
    </source>
</reference>
<dbReference type="Pfam" id="PF07730">
    <property type="entry name" value="HisKA_3"/>
    <property type="match status" value="1"/>
</dbReference>
<protein>
    <recommendedName>
        <fullName evidence="2">histidine kinase</fullName>
        <ecNumber evidence="2">2.7.13.3</ecNumber>
    </recommendedName>
</protein>
<dbReference type="EC" id="2.7.13.3" evidence="2"/>
<feature type="transmembrane region" description="Helical" evidence="6">
    <location>
        <begin position="12"/>
        <end position="30"/>
    </location>
</feature>